<proteinExistence type="predicted"/>
<evidence type="ECO:0000313" key="2">
    <source>
        <dbReference type="Proteomes" id="UP000076858"/>
    </source>
</evidence>
<dbReference type="PANTHER" id="PTHR33332">
    <property type="entry name" value="REVERSE TRANSCRIPTASE DOMAIN-CONTAINING PROTEIN"/>
    <property type="match status" value="1"/>
</dbReference>
<evidence type="ECO:0000313" key="1">
    <source>
        <dbReference type="EMBL" id="KZS19615.1"/>
    </source>
</evidence>
<gene>
    <name evidence="1" type="ORF">APZ42_013885</name>
</gene>
<comment type="caution">
    <text evidence="1">The sequence shown here is derived from an EMBL/GenBank/DDBJ whole genome shotgun (WGS) entry which is preliminary data.</text>
</comment>
<name>A0A162QE81_9CRUS</name>
<sequence>MKFFKIARSMRICNLHFERNCFNKETNTLLKHAAPTIFKFTKKPKDVPFDSQVGPLSTFIARSTSNATNKQHSVTPLDQLSGTSTQKQPLTFRGNVLSLKCSDMNSCFHPIANHSNIWAILIDDVLRFSFPFPHLSIGYADDLTISTSHKIPELATRNLQLICNAISSWCSDTKLSLNAQKTIFMLLNKQRLNVSHLSISIYDVHIHPSVETVFLGLTIDSQLKWASHFNAKAMAARKSFYGEMNCLRASWGLDRKRIQFIYLSVIEPILLYGCSLWASLLNTKAGCKKARSCQRIFLVSAIDGFSAASLKWLSKFLPHIKSQCKVDTFNHFSASKCLPWASFLDAILDDGGATMPMIPSAPQQLRLLTGHQRIENSMHFCVLIMDYCGVRDIVNGSLDPYVDEPTAIQFCTQKALQIASQLGRLYKSSQGTLYSTLIKVALASRTPPAVNAVLLSNLRSISYSSALGFRKNELCFKPSVVFMMSPGLHHSPQSRKITACGKPCALLSTKPGVSTGAPLSKLALPTSCWLGCPKIYLFIMECEQFQL</sequence>
<keyword evidence="2" id="KW-1185">Reference proteome</keyword>
<dbReference type="Proteomes" id="UP000076858">
    <property type="component" value="Unassembled WGS sequence"/>
</dbReference>
<dbReference type="OrthoDB" id="6382830at2759"/>
<reference evidence="1 2" key="1">
    <citation type="submission" date="2016-03" db="EMBL/GenBank/DDBJ databases">
        <title>EvidentialGene: Evidence-directed Construction of Genes on Genomes.</title>
        <authorList>
            <person name="Gilbert D.G."/>
            <person name="Choi J.-H."/>
            <person name="Mockaitis K."/>
            <person name="Colbourne J."/>
            <person name="Pfrender M."/>
        </authorList>
    </citation>
    <scope>NUCLEOTIDE SEQUENCE [LARGE SCALE GENOMIC DNA]</scope>
    <source>
        <strain evidence="1 2">Xinb3</strain>
        <tissue evidence="1">Complete organism</tissue>
    </source>
</reference>
<organism evidence="1 2">
    <name type="scientific">Daphnia magna</name>
    <dbReference type="NCBI Taxonomy" id="35525"/>
    <lineage>
        <taxon>Eukaryota</taxon>
        <taxon>Metazoa</taxon>
        <taxon>Ecdysozoa</taxon>
        <taxon>Arthropoda</taxon>
        <taxon>Crustacea</taxon>
        <taxon>Branchiopoda</taxon>
        <taxon>Diplostraca</taxon>
        <taxon>Cladocera</taxon>
        <taxon>Anomopoda</taxon>
        <taxon>Daphniidae</taxon>
        <taxon>Daphnia</taxon>
    </lineage>
</organism>
<dbReference type="AlphaFoldDB" id="A0A162QE81"/>
<evidence type="ECO:0008006" key="3">
    <source>
        <dbReference type="Google" id="ProtNLM"/>
    </source>
</evidence>
<protein>
    <recommendedName>
        <fullName evidence="3">Reverse transcriptase domain-containing protein</fullName>
    </recommendedName>
</protein>
<dbReference type="EMBL" id="LRGB01000341">
    <property type="protein sequence ID" value="KZS19615.1"/>
    <property type="molecule type" value="Genomic_DNA"/>
</dbReference>
<accession>A0A162QE81</accession>